<dbReference type="Pfam" id="PF13561">
    <property type="entry name" value="adh_short_C2"/>
    <property type="match status" value="1"/>
</dbReference>
<dbReference type="PANTHER" id="PTHR42760">
    <property type="entry name" value="SHORT-CHAIN DEHYDROGENASES/REDUCTASES FAMILY MEMBER"/>
    <property type="match status" value="1"/>
</dbReference>
<evidence type="ECO:0000313" key="5">
    <source>
        <dbReference type="Proteomes" id="UP000595001"/>
    </source>
</evidence>
<dbReference type="PRINTS" id="PR00081">
    <property type="entry name" value="GDHRDH"/>
</dbReference>
<evidence type="ECO:0000256" key="1">
    <source>
        <dbReference type="ARBA" id="ARBA00006484"/>
    </source>
</evidence>
<proteinExistence type="inferred from homology"/>
<dbReference type="OrthoDB" id="24596at2157"/>
<keyword evidence="2" id="KW-0560">Oxidoreductase</keyword>
<feature type="domain" description="Ketoreductase" evidence="3">
    <location>
        <begin position="11"/>
        <end position="208"/>
    </location>
</feature>
<dbReference type="AlphaFoldDB" id="A0A7T3KWF1"/>
<protein>
    <submittedName>
        <fullName evidence="4">SDR family oxidoreductase</fullName>
    </submittedName>
</protein>
<dbReference type="SMART" id="SM00822">
    <property type="entry name" value="PKS_KR"/>
    <property type="match status" value="1"/>
</dbReference>
<dbReference type="RefSeq" id="WP_198062749.1">
    <property type="nucleotide sequence ID" value="NZ_CP065856.1"/>
</dbReference>
<dbReference type="NCBIfam" id="NF005559">
    <property type="entry name" value="PRK07231.1"/>
    <property type="match status" value="1"/>
</dbReference>
<dbReference type="EMBL" id="CP065856">
    <property type="protein sequence ID" value="QPV63973.1"/>
    <property type="molecule type" value="Genomic_DNA"/>
</dbReference>
<organism evidence="4 5">
    <name type="scientific">Halosimplex litoreum</name>
    <dbReference type="NCBI Taxonomy" id="1198301"/>
    <lineage>
        <taxon>Archaea</taxon>
        <taxon>Methanobacteriati</taxon>
        <taxon>Methanobacteriota</taxon>
        <taxon>Stenosarchaea group</taxon>
        <taxon>Halobacteria</taxon>
        <taxon>Halobacteriales</taxon>
        <taxon>Haloarculaceae</taxon>
        <taxon>Halosimplex</taxon>
    </lineage>
</organism>
<dbReference type="CDD" id="cd05233">
    <property type="entry name" value="SDR_c"/>
    <property type="match status" value="1"/>
</dbReference>
<dbReference type="KEGG" id="hlt:I7X12_04900"/>
<evidence type="ECO:0000256" key="2">
    <source>
        <dbReference type="ARBA" id="ARBA00023002"/>
    </source>
</evidence>
<reference evidence="4 5" key="1">
    <citation type="submission" date="2020-12" db="EMBL/GenBank/DDBJ databases">
        <title>Halosimplex halophilum sp. nov. and Halosimplex salinum sp. nov., two new members of the genus Halosimplex.</title>
        <authorList>
            <person name="Cui H.L."/>
        </authorList>
    </citation>
    <scope>NUCLEOTIDE SEQUENCE [LARGE SCALE GENOMIC DNA]</scope>
    <source>
        <strain evidence="4 5">YGH94</strain>
    </source>
</reference>
<dbReference type="SUPFAM" id="SSF51735">
    <property type="entry name" value="NAD(P)-binding Rossmann-fold domains"/>
    <property type="match status" value="1"/>
</dbReference>
<gene>
    <name evidence="4" type="ORF">I7X12_04900</name>
</gene>
<dbReference type="InterPro" id="IPR036291">
    <property type="entry name" value="NAD(P)-bd_dom_sf"/>
</dbReference>
<name>A0A7T3KWF1_9EURY</name>
<dbReference type="FunFam" id="3.40.50.720:FF:000084">
    <property type="entry name" value="Short-chain dehydrogenase reductase"/>
    <property type="match status" value="1"/>
</dbReference>
<keyword evidence="5" id="KW-1185">Reference proteome</keyword>
<evidence type="ECO:0000313" key="4">
    <source>
        <dbReference type="EMBL" id="QPV63973.1"/>
    </source>
</evidence>
<evidence type="ECO:0000259" key="3">
    <source>
        <dbReference type="SMART" id="SM00822"/>
    </source>
</evidence>
<dbReference type="InterPro" id="IPR002347">
    <property type="entry name" value="SDR_fam"/>
</dbReference>
<dbReference type="PRINTS" id="PR00080">
    <property type="entry name" value="SDRFAMILY"/>
</dbReference>
<dbReference type="GO" id="GO:0016616">
    <property type="term" value="F:oxidoreductase activity, acting on the CH-OH group of donors, NAD or NADP as acceptor"/>
    <property type="evidence" value="ECO:0007669"/>
    <property type="project" value="TreeGrafter"/>
</dbReference>
<accession>A0A7T3KWF1</accession>
<dbReference type="PANTHER" id="PTHR42760:SF115">
    <property type="entry name" value="3-OXOACYL-[ACYL-CARRIER-PROTEIN] REDUCTASE FABG"/>
    <property type="match status" value="1"/>
</dbReference>
<comment type="similarity">
    <text evidence="1">Belongs to the short-chain dehydrogenases/reductases (SDR) family.</text>
</comment>
<dbReference type="Proteomes" id="UP000595001">
    <property type="component" value="Chromosome"/>
</dbReference>
<dbReference type="GeneID" id="60587807"/>
<dbReference type="InterPro" id="IPR057326">
    <property type="entry name" value="KR_dom"/>
</dbReference>
<sequence>MGTATFDFSDEVVIVTGGSSGIGRATALEFAEAGATVVVADVRREPKDLSTETPTDEAIEDSWGEAEFVETDVSDRSEVESVVAAARELGGVDVMVNNAGLFRGGSITDLDAADLDAMLGVNVRGVFLGTQVAATDMLDRDEPGAVVNTASISSSLAQHGQVGYDASKGAVRMLTRGAALELAESGIRVNAVAPGQIATEFLDGWTEEAKRSAAGGGESGFLKSIPMDRAGVPDDVATAVCYLASDAAGYTTGELLHVDGGWQVA</sequence>
<dbReference type="Gene3D" id="3.40.50.720">
    <property type="entry name" value="NAD(P)-binding Rossmann-like Domain"/>
    <property type="match status" value="1"/>
</dbReference>